<reference evidence="1" key="2">
    <citation type="journal article" date="2015" name="Fish Shellfish Immunol.">
        <title>Early steps in the European eel (Anguilla anguilla)-Vibrio vulnificus interaction in the gills: Role of the RtxA13 toxin.</title>
        <authorList>
            <person name="Callol A."/>
            <person name="Pajuelo D."/>
            <person name="Ebbesson L."/>
            <person name="Teles M."/>
            <person name="MacKenzie S."/>
            <person name="Amaro C."/>
        </authorList>
    </citation>
    <scope>NUCLEOTIDE SEQUENCE</scope>
</reference>
<dbReference type="AlphaFoldDB" id="A0A0E9SRR2"/>
<dbReference type="EMBL" id="GBXM01065247">
    <property type="protein sequence ID" value="JAH43330.1"/>
    <property type="molecule type" value="Transcribed_RNA"/>
</dbReference>
<proteinExistence type="predicted"/>
<evidence type="ECO:0000313" key="1">
    <source>
        <dbReference type="EMBL" id="JAH43330.1"/>
    </source>
</evidence>
<reference evidence="1" key="1">
    <citation type="submission" date="2014-11" db="EMBL/GenBank/DDBJ databases">
        <authorList>
            <person name="Amaro Gonzalez C."/>
        </authorList>
    </citation>
    <scope>NUCLEOTIDE SEQUENCE</scope>
</reference>
<organism evidence="1">
    <name type="scientific">Anguilla anguilla</name>
    <name type="common">European freshwater eel</name>
    <name type="synonym">Muraena anguilla</name>
    <dbReference type="NCBI Taxonomy" id="7936"/>
    <lineage>
        <taxon>Eukaryota</taxon>
        <taxon>Metazoa</taxon>
        <taxon>Chordata</taxon>
        <taxon>Craniata</taxon>
        <taxon>Vertebrata</taxon>
        <taxon>Euteleostomi</taxon>
        <taxon>Actinopterygii</taxon>
        <taxon>Neopterygii</taxon>
        <taxon>Teleostei</taxon>
        <taxon>Anguilliformes</taxon>
        <taxon>Anguillidae</taxon>
        <taxon>Anguilla</taxon>
    </lineage>
</organism>
<protein>
    <submittedName>
        <fullName evidence="1">Uncharacterized protein</fullName>
    </submittedName>
</protein>
<name>A0A0E9SRR2_ANGAN</name>
<accession>A0A0E9SRR2</accession>
<sequence>MPAYITGFGVKKLIFYERNKF</sequence>